<name>A0ABR2KV92_9EUKA</name>
<dbReference type="InterPro" id="IPR016024">
    <property type="entry name" value="ARM-type_fold"/>
</dbReference>
<organism evidence="1 2">
    <name type="scientific">Tritrichomonas musculus</name>
    <dbReference type="NCBI Taxonomy" id="1915356"/>
    <lineage>
        <taxon>Eukaryota</taxon>
        <taxon>Metamonada</taxon>
        <taxon>Parabasalia</taxon>
        <taxon>Tritrichomonadida</taxon>
        <taxon>Tritrichomonadidae</taxon>
        <taxon>Tritrichomonas</taxon>
    </lineage>
</organism>
<keyword evidence="2" id="KW-1185">Reference proteome</keyword>
<proteinExistence type="predicted"/>
<accession>A0ABR2KV92</accession>
<evidence type="ECO:0008006" key="3">
    <source>
        <dbReference type="Google" id="ProtNLM"/>
    </source>
</evidence>
<dbReference type="Proteomes" id="UP001470230">
    <property type="component" value="Unassembled WGS sequence"/>
</dbReference>
<gene>
    <name evidence="1" type="ORF">M9Y10_023413</name>
</gene>
<protein>
    <recommendedName>
        <fullName evidence="3">Importin N-terminal domain-containing protein</fullName>
    </recommendedName>
</protein>
<evidence type="ECO:0000313" key="1">
    <source>
        <dbReference type="EMBL" id="KAK8894971.1"/>
    </source>
</evidence>
<dbReference type="SUPFAM" id="SSF48371">
    <property type="entry name" value="ARM repeat"/>
    <property type="match status" value="1"/>
</dbReference>
<sequence length="891" mass="101967">MDKIILDIESHIDVLYSDNASQEERMQADSWIRDWQYSDGVFEQCFAIIARELSTSNINSRLMFVSIKVLQERIRYSFKKLSPELIGSILECLIGIAKINVSIYESKNQDNSQSITITPQLQFALMSICDLITMSSSNFFEIAEAIPDCLKMLFLALFFEESKETYHHRHVSYDCLIQHSLVEYGIEVLKSTPMSVEWMRCFGGIVSIAKSCEMYIPLIPRLPETITNIETISLLLKVLRENIYSVNIVFQPFIEIIIEFNVAYSQALRQLAVSEPQAHIFLQGLWSSFFTIDAQCDLYKNIELLMSAFQEFFEVTNILQVDVQLWKELLTNSRKMISECESNEALDKAMEPIKIAFFRLCSRQYMNLLILTCNYTFNQADDLDNALNISEFGLSLYKLYDEIICNLNTLSKGLLNQFLLNEEQKTYGILKIAGLNAQHIEDHALLCKYAQFALECTDDAGIFVGCSFINSAFKYVPEYIIQFISYTIQVYPAIPLYASESLCKMSKKFPESFLQADPDILNILINLLKYGRNPTKAHLILTILNVIVRVNPLELANPILEQISSYCVQFANAVNTYIHYLKPFVSFITYMNRYPQDHMLDAFYNALSISMINALGIACMHPNCEVQEFISIFFESLIINHWLSDLNIVSEYIQHIIENGVIQYFHIDRIILLLPLEIIPPKVFELCNNAFIPINTTNLNQNNIDNLSMNVNFAKYKYGTDEAENIVDSITSIIKKVVLARSFQHLALFSPLIFTEIILRARSKNPCNNVYDTIIETIQLCQYGEVPHEILVCILNGCTKKAFRCERHQSPFLLNPMKMLGLLMTHDEYVQLFLAAIPAAASQNALSTNGNNPAMNYLNVINNPSSTSIDCSIAIDSFKKYYTMTAEQSIQ</sequence>
<dbReference type="EMBL" id="JAPFFF010000003">
    <property type="protein sequence ID" value="KAK8894971.1"/>
    <property type="molecule type" value="Genomic_DNA"/>
</dbReference>
<evidence type="ECO:0000313" key="2">
    <source>
        <dbReference type="Proteomes" id="UP001470230"/>
    </source>
</evidence>
<comment type="caution">
    <text evidence="1">The sequence shown here is derived from an EMBL/GenBank/DDBJ whole genome shotgun (WGS) entry which is preliminary data.</text>
</comment>
<reference evidence="1 2" key="1">
    <citation type="submission" date="2024-04" db="EMBL/GenBank/DDBJ databases">
        <title>Tritrichomonas musculus Genome.</title>
        <authorList>
            <person name="Alves-Ferreira E."/>
            <person name="Grigg M."/>
            <person name="Lorenzi H."/>
            <person name="Galac M."/>
        </authorList>
    </citation>
    <scope>NUCLEOTIDE SEQUENCE [LARGE SCALE GENOMIC DNA]</scope>
    <source>
        <strain evidence="1 2">EAF2021</strain>
    </source>
</reference>